<accession>A0A0A8ZFM4</accession>
<reference evidence="1" key="1">
    <citation type="submission" date="2014-09" db="EMBL/GenBank/DDBJ databases">
        <authorList>
            <person name="Magalhaes I.L.F."/>
            <person name="Oliveira U."/>
            <person name="Santos F.R."/>
            <person name="Vidigal T.H.D.A."/>
            <person name="Brescovit A.D."/>
            <person name="Santos A.J."/>
        </authorList>
    </citation>
    <scope>NUCLEOTIDE SEQUENCE</scope>
    <source>
        <tissue evidence="1">Shoot tissue taken approximately 20 cm above the soil surface</tissue>
    </source>
</reference>
<dbReference type="EMBL" id="GBRH01264238">
    <property type="protein sequence ID" value="JAD33657.1"/>
    <property type="molecule type" value="Transcribed_RNA"/>
</dbReference>
<reference evidence="1" key="2">
    <citation type="journal article" date="2015" name="Data Brief">
        <title>Shoot transcriptome of the giant reed, Arundo donax.</title>
        <authorList>
            <person name="Barrero R.A."/>
            <person name="Guerrero F.D."/>
            <person name="Moolhuijzen P."/>
            <person name="Goolsby J.A."/>
            <person name="Tidwell J."/>
            <person name="Bellgard S.E."/>
            <person name="Bellgard M.I."/>
        </authorList>
    </citation>
    <scope>NUCLEOTIDE SEQUENCE</scope>
    <source>
        <tissue evidence="1">Shoot tissue taken approximately 20 cm above the soil surface</tissue>
    </source>
</reference>
<dbReference type="AlphaFoldDB" id="A0A0A8ZFM4"/>
<organism evidence="1">
    <name type="scientific">Arundo donax</name>
    <name type="common">Giant reed</name>
    <name type="synonym">Donax arundinaceus</name>
    <dbReference type="NCBI Taxonomy" id="35708"/>
    <lineage>
        <taxon>Eukaryota</taxon>
        <taxon>Viridiplantae</taxon>
        <taxon>Streptophyta</taxon>
        <taxon>Embryophyta</taxon>
        <taxon>Tracheophyta</taxon>
        <taxon>Spermatophyta</taxon>
        <taxon>Magnoliopsida</taxon>
        <taxon>Liliopsida</taxon>
        <taxon>Poales</taxon>
        <taxon>Poaceae</taxon>
        <taxon>PACMAD clade</taxon>
        <taxon>Arundinoideae</taxon>
        <taxon>Arundineae</taxon>
        <taxon>Arundo</taxon>
    </lineage>
</organism>
<evidence type="ECO:0000313" key="1">
    <source>
        <dbReference type="EMBL" id="JAD33657.1"/>
    </source>
</evidence>
<protein>
    <submittedName>
        <fullName evidence="1">Uncharacterized protein</fullName>
    </submittedName>
</protein>
<sequence length="31" mass="3560">MLLLIRLVRNTGSSHETLRLPHKETFLTPVS</sequence>
<proteinExistence type="predicted"/>
<name>A0A0A8ZFM4_ARUDO</name>